<sequence>MLDFLCEISDVGVTAAKVVRTLDGDSLASWVAELADSYPGWDGVRSWKSLERELRIDATHDRRGHVSLRFVVRGPRGYERDAWEASACVNLDAGEDMRHLAAEIAALFT</sequence>
<gene>
    <name evidence="1" type="ORF">Ate02nite_66990</name>
</gene>
<name>A0A919NU32_9ACTN</name>
<dbReference type="Pfam" id="PF19739">
    <property type="entry name" value="DUF6228"/>
    <property type="match status" value="1"/>
</dbReference>
<keyword evidence="2" id="KW-1185">Reference proteome</keyword>
<dbReference type="InterPro" id="IPR046196">
    <property type="entry name" value="DUF6228"/>
</dbReference>
<reference evidence="1" key="1">
    <citation type="submission" date="2021-01" db="EMBL/GenBank/DDBJ databases">
        <title>Whole genome shotgun sequence of Actinoplanes tereljensis NBRC 105297.</title>
        <authorList>
            <person name="Komaki H."/>
            <person name="Tamura T."/>
        </authorList>
    </citation>
    <scope>NUCLEOTIDE SEQUENCE</scope>
    <source>
        <strain evidence="1">NBRC 105297</strain>
    </source>
</reference>
<evidence type="ECO:0000313" key="1">
    <source>
        <dbReference type="EMBL" id="GIF23969.1"/>
    </source>
</evidence>
<comment type="caution">
    <text evidence="1">The sequence shown here is derived from an EMBL/GenBank/DDBJ whole genome shotgun (WGS) entry which is preliminary data.</text>
</comment>
<organism evidence="1 2">
    <name type="scientific">Paractinoplanes tereljensis</name>
    <dbReference type="NCBI Taxonomy" id="571912"/>
    <lineage>
        <taxon>Bacteria</taxon>
        <taxon>Bacillati</taxon>
        <taxon>Actinomycetota</taxon>
        <taxon>Actinomycetes</taxon>
        <taxon>Micromonosporales</taxon>
        <taxon>Micromonosporaceae</taxon>
        <taxon>Paractinoplanes</taxon>
    </lineage>
</organism>
<dbReference type="EMBL" id="BOMY01000042">
    <property type="protein sequence ID" value="GIF23969.1"/>
    <property type="molecule type" value="Genomic_DNA"/>
</dbReference>
<accession>A0A919NU32</accession>
<dbReference type="AlphaFoldDB" id="A0A919NU32"/>
<evidence type="ECO:0000313" key="2">
    <source>
        <dbReference type="Proteomes" id="UP000623608"/>
    </source>
</evidence>
<proteinExistence type="predicted"/>
<dbReference type="Proteomes" id="UP000623608">
    <property type="component" value="Unassembled WGS sequence"/>
</dbReference>
<protein>
    <submittedName>
        <fullName evidence="1">Uncharacterized protein</fullName>
    </submittedName>
</protein>